<evidence type="ECO:0000313" key="1">
    <source>
        <dbReference type="EMBL" id="OGY30112.1"/>
    </source>
</evidence>
<dbReference type="STRING" id="1802603.A3F35_03325"/>
<dbReference type="SUPFAM" id="SSF56281">
    <property type="entry name" value="Metallo-hydrolase/oxidoreductase"/>
    <property type="match status" value="1"/>
</dbReference>
<gene>
    <name evidence="1" type="ORF">A3F35_03325</name>
</gene>
<dbReference type="AlphaFoldDB" id="A0A1G1WQU4"/>
<dbReference type="PANTHER" id="PTHR42967">
    <property type="entry name" value="METAL DEPENDENT HYDROLASE"/>
    <property type="match status" value="1"/>
</dbReference>
<dbReference type="Gene3D" id="3.60.15.10">
    <property type="entry name" value="Ribonuclease Z/Hydroxyacylglutathione hydrolase-like"/>
    <property type="match status" value="1"/>
</dbReference>
<evidence type="ECO:0000313" key="2">
    <source>
        <dbReference type="Proteomes" id="UP000178068"/>
    </source>
</evidence>
<organism evidence="1 2">
    <name type="scientific">Candidatus Woykebacteria bacterium RIFCSPHIGHO2_12_FULL_45_10</name>
    <dbReference type="NCBI Taxonomy" id="1802603"/>
    <lineage>
        <taxon>Bacteria</taxon>
        <taxon>Candidatus Woykeibacteriota</taxon>
    </lineage>
</organism>
<proteinExistence type="predicted"/>
<protein>
    <recommendedName>
        <fullName evidence="3">Lactamase</fullName>
    </recommendedName>
</protein>
<evidence type="ECO:0008006" key="3">
    <source>
        <dbReference type="Google" id="ProtNLM"/>
    </source>
</evidence>
<dbReference type="Proteomes" id="UP000178068">
    <property type="component" value="Unassembled WGS sequence"/>
</dbReference>
<dbReference type="PANTHER" id="PTHR42967:SF1">
    <property type="entry name" value="MBL FOLD METALLO-HYDROLASE"/>
    <property type="match status" value="1"/>
</dbReference>
<name>A0A1G1WQU4_9BACT</name>
<accession>A0A1G1WQU4</accession>
<reference evidence="1 2" key="1">
    <citation type="journal article" date="2016" name="Nat. Commun.">
        <title>Thousands of microbial genomes shed light on interconnected biogeochemical processes in an aquifer system.</title>
        <authorList>
            <person name="Anantharaman K."/>
            <person name="Brown C.T."/>
            <person name="Hug L.A."/>
            <person name="Sharon I."/>
            <person name="Castelle C.J."/>
            <person name="Probst A.J."/>
            <person name="Thomas B.C."/>
            <person name="Singh A."/>
            <person name="Wilkins M.J."/>
            <person name="Karaoz U."/>
            <person name="Brodie E.L."/>
            <person name="Williams K.H."/>
            <person name="Hubbard S.S."/>
            <person name="Banfield J.F."/>
        </authorList>
    </citation>
    <scope>NUCLEOTIDE SEQUENCE [LARGE SCALE GENOMIC DNA]</scope>
</reference>
<dbReference type="EMBL" id="MHCZ01000014">
    <property type="protein sequence ID" value="OGY30112.1"/>
    <property type="molecule type" value="Genomic_DNA"/>
</dbReference>
<comment type="caution">
    <text evidence="1">The sequence shown here is derived from an EMBL/GenBank/DDBJ whole genome shotgun (WGS) entry which is preliminary data.</text>
</comment>
<sequence>MDISWLGHASFKLKGKAATVVTDPFDERVGFKFPKTEADIVTVSHGHFDHNAASAVGGEPFVIDGPGEYEIKAVSVIGVESFHDEKKGAERGKNTLFNIQMEGVNIAHLGDLGQEALTTEQIEELGNVDILLIPVGGYYTIDGAAAAKIVAQLEPKIVIPMHFAASGVAIKEIEGVEKFLKEMAKEAPEKLPKMVISKEKLPEELQLVLLERVS</sequence>
<dbReference type="InterPro" id="IPR036866">
    <property type="entry name" value="RibonucZ/Hydroxyglut_hydro"/>
</dbReference>
<dbReference type="Pfam" id="PF13483">
    <property type="entry name" value="Lactamase_B_3"/>
    <property type="match status" value="1"/>
</dbReference>